<name>A0A7X1FXX6_9SPHN</name>
<dbReference type="InterPro" id="IPR013216">
    <property type="entry name" value="Methyltransf_11"/>
</dbReference>
<dbReference type="EMBL" id="JACLAX010000006">
    <property type="protein sequence ID" value="MBC2669066.1"/>
    <property type="molecule type" value="Genomic_DNA"/>
</dbReference>
<gene>
    <name evidence="2" type="ORF">H7F53_07920</name>
</gene>
<sequence>MNLFDLARRQDANLHLAGEVVTSKREYADGVWRGLTVSAGASFRIPDIRRFVTFRHFPAQVGWRLDVPAGGTAQVRLLSTADQAVVGEFTVGAGLYPVTIPWPLAPCGAVDLELSYTSSGRPLFVGNHKLLSRQWLYDLCVGRGIEIGPGPVPQILPGEGRDVSYLEQMPAEEWNRLYNGGGKYPVRPELWSSYIVGEASDMPVPDGSLDFIFGSHVFEHLANPLGHLQRWHAKLRPGGKVIMVVPDLHGTKDSVHHRCSIESMIDELARDIWLPEAAHYSRHLRRSVDDPRLIALMDRGESIHVHYYDNINCQQLLDFAVRELGYGDYVINHTPNHKDFHFVLVR</sequence>
<dbReference type="RefSeq" id="WP_185678955.1">
    <property type="nucleotide sequence ID" value="NZ_JACLAX010000006.1"/>
</dbReference>
<dbReference type="AlphaFoldDB" id="A0A7X1FXX6"/>
<dbReference type="GO" id="GO:0008757">
    <property type="term" value="F:S-adenosylmethionine-dependent methyltransferase activity"/>
    <property type="evidence" value="ECO:0007669"/>
    <property type="project" value="InterPro"/>
</dbReference>
<proteinExistence type="predicted"/>
<dbReference type="Pfam" id="PF08241">
    <property type="entry name" value="Methyltransf_11"/>
    <property type="match status" value="1"/>
</dbReference>
<dbReference type="Proteomes" id="UP000551327">
    <property type="component" value="Unassembled WGS sequence"/>
</dbReference>
<dbReference type="InterPro" id="IPR029063">
    <property type="entry name" value="SAM-dependent_MTases_sf"/>
</dbReference>
<evidence type="ECO:0000259" key="1">
    <source>
        <dbReference type="Pfam" id="PF08241"/>
    </source>
</evidence>
<accession>A0A7X1FXX6</accession>
<keyword evidence="2" id="KW-0808">Transferase</keyword>
<protein>
    <submittedName>
        <fullName evidence="2">Class I SAM-dependent methyltransferase</fullName>
    </submittedName>
</protein>
<keyword evidence="2" id="KW-0489">Methyltransferase</keyword>
<dbReference type="Gene3D" id="3.40.50.150">
    <property type="entry name" value="Vaccinia Virus protein VP39"/>
    <property type="match status" value="1"/>
</dbReference>
<evidence type="ECO:0000313" key="2">
    <source>
        <dbReference type="EMBL" id="MBC2669066.1"/>
    </source>
</evidence>
<organism evidence="2 3">
    <name type="scientific">Novosphingobium piscinae</name>
    <dbReference type="NCBI Taxonomy" id="1507448"/>
    <lineage>
        <taxon>Bacteria</taxon>
        <taxon>Pseudomonadati</taxon>
        <taxon>Pseudomonadota</taxon>
        <taxon>Alphaproteobacteria</taxon>
        <taxon>Sphingomonadales</taxon>
        <taxon>Sphingomonadaceae</taxon>
        <taxon>Novosphingobium</taxon>
    </lineage>
</organism>
<dbReference type="GO" id="GO:0032259">
    <property type="term" value="P:methylation"/>
    <property type="evidence" value="ECO:0007669"/>
    <property type="project" value="UniProtKB-KW"/>
</dbReference>
<dbReference type="SUPFAM" id="SSF53335">
    <property type="entry name" value="S-adenosyl-L-methionine-dependent methyltransferases"/>
    <property type="match status" value="1"/>
</dbReference>
<feature type="domain" description="Methyltransferase type 11" evidence="1">
    <location>
        <begin position="190"/>
        <end position="243"/>
    </location>
</feature>
<comment type="caution">
    <text evidence="2">The sequence shown here is derived from an EMBL/GenBank/DDBJ whole genome shotgun (WGS) entry which is preliminary data.</text>
</comment>
<keyword evidence="3" id="KW-1185">Reference proteome</keyword>
<evidence type="ECO:0000313" key="3">
    <source>
        <dbReference type="Proteomes" id="UP000551327"/>
    </source>
</evidence>
<reference evidence="2 3" key="1">
    <citation type="submission" date="2020-08" db="EMBL/GenBank/DDBJ databases">
        <title>The genome sequence of type strain Novosphingobium piscinae KCTC 42194.</title>
        <authorList>
            <person name="Liu Y."/>
        </authorList>
    </citation>
    <scope>NUCLEOTIDE SEQUENCE [LARGE SCALE GENOMIC DNA]</scope>
    <source>
        <strain evidence="2 3">KCTC 42194</strain>
    </source>
</reference>